<dbReference type="PANTHER" id="PTHR43537:SF45">
    <property type="entry name" value="GNTR FAMILY REGULATORY PROTEIN"/>
    <property type="match status" value="1"/>
</dbReference>
<evidence type="ECO:0000313" key="6">
    <source>
        <dbReference type="EMBL" id="MBB5630005.1"/>
    </source>
</evidence>
<evidence type="ECO:0000256" key="2">
    <source>
        <dbReference type="ARBA" id="ARBA00023125"/>
    </source>
</evidence>
<name>A0A7W8Z9X3_9ACTN</name>
<comment type="caution">
    <text evidence="6">The sequence shown here is derived from an EMBL/GenBank/DDBJ whole genome shotgun (WGS) entry which is preliminary data.</text>
</comment>
<dbReference type="PANTHER" id="PTHR43537">
    <property type="entry name" value="TRANSCRIPTIONAL REGULATOR, GNTR FAMILY"/>
    <property type="match status" value="1"/>
</dbReference>
<dbReference type="CDD" id="cd07377">
    <property type="entry name" value="WHTH_GntR"/>
    <property type="match status" value="1"/>
</dbReference>
<evidence type="ECO:0000256" key="1">
    <source>
        <dbReference type="ARBA" id="ARBA00023015"/>
    </source>
</evidence>
<dbReference type="Gene3D" id="1.10.10.10">
    <property type="entry name" value="Winged helix-like DNA-binding domain superfamily/Winged helix DNA-binding domain"/>
    <property type="match status" value="1"/>
</dbReference>
<dbReference type="Pfam" id="PF00392">
    <property type="entry name" value="GntR"/>
    <property type="match status" value="1"/>
</dbReference>
<dbReference type="AlphaFoldDB" id="A0A7W8Z9X3"/>
<feature type="region of interest" description="Disordered" evidence="4">
    <location>
        <begin position="223"/>
        <end position="248"/>
    </location>
</feature>
<feature type="compositionally biased region" description="Basic and acidic residues" evidence="4">
    <location>
        <begin position="223"/>
        <end position="236"/>
    </location>
</feature>
<dbReference type="PRINTS" id="PR00035">
    <property type="entry name" value="HTHGNTR"/>
</dbReference>
<dbReference type="InterPro" id="IPR000524">
    <property type="entry name" value="Tscrpt_reg_HTH_GntR"/>
</dbReference>
<dbReference type="InterPro" id="IPR036390">
    <property type="entry name" value="WH_DNA-bd_sf"/>
</dbReference>
<sequence length="248" mass="27638">MSAQDLAGRAAAHKIARPVPLRESVHEALLELIIRRAVRPGEHLAESELAEMLGVSRQPVREALQHLSREGWVDLHPGHGAFVHVPTFAEADQLLAVRCLLETEAARLAARHRTDEAIGRLRERCMRGMAAIEAGDNDAVVALNAELHGIVMELAGNAVLTDLAAQVSRRVRWFQSPVALQRGDLAWKEHAELIDNLDRGDAEGAAEVMRRHTDHTRELYLRRLAQEEPARPEAERRRPRRTPATSGR</sequence>
<dbReference type="SUPFAM" id="SSF46785">
    <property type="entry name" value="Winged helix' DNA-binding domain"/>
    <property type="match status" value="1"/>
</dbReference>
<dbReference type="InterPro" id="IPR008920">
    <property type="entry name" value="TF_FadR/GntR_C"/>
</dbReference>
<dbReference type="Proteomes" id="UP000588112">
    <property type="component" value="Unassembled WGS sequence"/>
</dbReference>
<dbReference type="InterPro" id="IPR036388">
    <property type="entry name" value="WH-like_DNA-bd_sf"/>
</dbReference>
<dbReference type="GO" id="GO:0003677">
    <property type="term" value="F:DNA binding"/>
    <property type="evidence" value="ECO:0007669"/>
    <property type="project" value="UniProtKB-KW"/>
</dbReference>
<proteinExistence type="predicted"/>
<dbReference type="RefSeq" id="WP_184616531.1">
    <property type="nucleotide sequence ID" value="NZ_BOOS01000041.1"/>
</dbReference>
<dbReference type="SMART" id="SM00895">
    <property type="entry name" value="FCD"/>
    <property type="match status" value="1"/>
</dbReference>
<accession>A0A7W8Z9X3</accession>
<dbReference type="EMBL" id="JACHBR010000002">
    <property type="protein sequence ID" value="MBB5630005.1"/>
    <property type="molecule type" value="Genomic_DNA"/>
</dbReference>
<evidence type="ECO:0000256" key="4">
    <source>
        <dbReference type="SAM" id="MobiDB-lite"/>
    </source>
</evidence>
<keyword evidence="2 6" id="KW-0238">DNA-binding</keyword>
<dbReference type="SMART" id="SM00345">
    <property type="entry name" value="HTH_GNTR"/>
    <property type="match status" value="1"/>
</dbReference>
<dbReference type="GO" id="GO:0003700">
    <property type="term" value="F:DNA-binding transcription factor activity"/>
    <property type="evidence" value="ECO:0007669"/>
    <property type="project" value="InterPro"/>
</dbReference>
<organism evidence="6 7">
    <name type="scientific">Sphaerisporangium krabiense</name>
    <dbReference type="NCBI Taxonomy" id="763782"/>
    <lineage>
        <taxon>Bacteria</taxon>
        <taxon>Bacillati</taxon>
        <taxon>Actinomycetota</taxon>
        <taxon>Actinomycetes</taxon>
        <taxon>Streptosporangiales</taxon>
        <taxon>Streptosporangiaceae</taxon>
        <taxon>Sphaerisporangium</taxon>
    </lineage>
</organism>
<dbReference type="SUPFAM" id="SSF48008">
    <property type="entry name" value="GntR ligand-binding domain-like"/>
    <property type="match status" value="1"/>
</dbReference>
<dbReference type="PROSITE" id="PS50949">
    <property type="entry name" value="HTH_GNTR"/>
    <property type="match status" value="1"/>
</dbReference>
<keyword evidence="3" id="KW-0804">Transcription</keyword>
<reference evidence="6 7" key="1">
    <citation type="submission" date="2020-08" db="EMBL/GenBank/DDBJ databases">
        <title>Sequencing the genomes of 1000 actinobacteria strains.</title>
        <authorList>
            <person name="Klenk H.-P."/>
        </authorList>
    </citation>
    <scope>NUCLEOTIDE SEQUENCE [LARGE SCALE GENOMIC DNA]</scope>
    <source>
        <strain evidence="6 7">DSM 45790</strain>
    </source>
</reference>
<protein>
    <submittedName>
        <fullName evidence="6">DNA-binding GntR family transcriptional regulator</fullName>
    </submittedName>
</protein>
<keyword evidence="7" id="KW-1185">Reference proteome</keyword>
<dbReference type="Pfam" id="PF07729">
    <property type="entry name" value="FCD"/>
    <property type="match status" value="1"/>
</dbReference>
<evidence type="ECO:0000256" key="3">
    <source>
        <dbReference type="ARBA" id="ARBA00023163"/>
    </source>
</evidence>
<dbReference type="InterPro" id="IPR011711">
    <property type="entry name" value="GntR_C"/>
</dbReference>
<dbReference type="Gene3D" id="1.20.120.530">
    <property type="entry name" value="GntR ligand-binding domain-like"/>
    <property type="match status" value="1"/>
</dbReference>
<gene>
    <name evidence="6" type="ORF">BJ981_005769</name>
</gene>
<evidence type="ECO:0000313" key="7">
    <source>
        <dbReference type="Proteomes" id="UP000588112"/>
    </source>
</evidence>
<keyword evidence="1" id="KW-0805">Transcription regulation</keyword>
<evidence type="ECO:0000259" key="5">
    <source>
        <dbReference type="PROSITE" id="PS50949"/>
    </source>
</evidence>
<feature type="domain" description="HTH gntR-type" evidence="5">
    <location>
        <begin position="19"/>
        <end position="86"/>
    </location>
</feature>